<dbReference type="PANTHER" id="PTHR34149:SF9">
    <property type="entry name" value="PROTEIN CBG09996"/>
    <property type="match status" value="1"/>
</dbReference>
<dbReference type="PANTHER" id="PTHR34149">
    <property type="entry name" value="PROTEIN CBG11905-RELATED"/>
    <property type="match status" value="1"/>
</dbReference>
<dbReference type="Pfam" id="PF10853">
    <property type="entry name" value="DUF2650"/>
    <property type="match status" value="1"/>
</dbReference>
<keyword evidence="1" id="KW-0812">Transmembrane</keyword>
<feature type="chain" id="PRO_5005656301" evidence="2">
    <location>
        <begin position="21"/>
        <end position="91"/>
    </location>
</feature>
<evidence type="ECO:0000313" key="3">
    <source>
        <dbReference type="Proteomes" id="UP000036681"/>
    </source>
</evidence>
<feature type="transmembrane region" description="Helical" evidence="1">
    <location>
        <begin position="63"/>
        <end position="89"/>
    </location>
</feature>
<protein>
    <submittedName>
        <fullName evidence="4">Uncharacterized protein</fullName>
    </submittedName>
</protein>
<proteinExistence type="predicted"/>
<evidence type="ECO:0000256" key="1">
    <source>
        <dbReference type="SAM" id="Phobius"/>
    </source>
</evidence>
<sequence length="91" mass="10254">MIDAVVLFIILASITDEVISINEGHQWCPTKIIRTTECPASNFLYYFECCGAINTECCFHLQIWVLIMLVILAVLSIISLVVALVRFICCQ</sequence>
<dbReference type="InterPro" id="IPR022559">
    <property type="entry name" value="SUP-1-like"/>
</dbReference>
<accession>A0A0M3HRI7</accession>
<dbReference type="AlphaFoldDB" id="A0A0M3HRI7"/>
<name>A0A0M3HRI7_ASCLU</name>
<dbReference type="WBParaSite" id="ALUE_0000492501-mRNA-1">
    <property type="protein sequence ID" value="ALUE_0000492501-mRNA-1"/>
    <property type="gene ID" value="ALUE_0000492501"/>
</dbReference>
<keyword evidence="2" id="KW-0732">Signal</keyword>
<keyword evidence="3" id="KW-1185">Reference proteome</keyword>
<organism evidence="3 4">
    <name type="scientific">Ascaris lumbricoides</name>
    <name type="common">Giant roundworm</name>
    <dbReference type="NCBI Taxonomy" id="6252"/>
    <lineage>
        <taxon>Eukaryota</taxon>
        <taxon>Metazoa</taxon>
        <taxon>Ecdysozoa</taxon>
        <taxon>Nematoda</taxon>
        <taxon>Chromadorea</taxon>
        <taxon>Rhabditida</taxon>
        <taxon>Spirurina</taxon>
        <taxon>Ascaridomorpha</taxon>
        <taxon>Ascaridoidea</taxon>
        <taxon>Ascarididae</taxon>
        <taxon>Ascaris</taxon>
    </lineage>
</organism>
<keyword evidence="1" id="KW-1133">Transmembrane helix</keyword>
<feature type="signal peptide" evidence="2">
    <location>
        <begin position="1"/>
        <end position="20"/>
    </location>
</feature>
<evidence type="ECO:0000313" key="4">
    <source>
        <dbReference type="WBParaSite" id="ALUE_0000492501-mRNA-1"/>
    </source>
</evidence>
<reference evidence="4" key="1">
    <citation type="submission" date="2017-02" db="UniProtKB">
        <authorList>
            <consortium name="WormBaseParasite"/>
        </authorList>
    </citation>
    <scope>IDENTIFICATION</scope>
</reference>
<keyword evidence="1" id="KW-0472">Membrane</keyword>
<dbReference type="Proteomes" id="UP000036681">
    <property type="component" value="Unplaced"/>
</dbReference>
<evidence type="ECO:0000256" key="2">
    <source>
        <dbReference type="SAM" id="SignalP"/>
    </source>
</evidence>